<comment type="caution">
    <text evidence="1">The sequence shown here is derived from an EMBL/GenBank/DDBJ whole genome shotgun (WGS) entry which is preliminary data.</text>
</comment>
<feature type="non-terminal residue" evidence="1">
    <location>
        <position position="1"/>
    </location>
</feature>
<feature type="non-terminal residue" evidence="1">
    <location>
        <position position="162"/>
    </location>
</feature>
<evidence type="ECO:0000313" key="1">
    <source>
        <dbReference type="EMBL" id="GMT19571.1"/>
    </source>
</evidence>
<dbReference type="EMBL" id="BTSY01000003">
    <property type="protein sequence ID" value="GMT19571.1"/>
    <property type="molecule type" value="Genomic_DNA"/>
</dbReference>
<name>A0AAV5VJK2_9BILA</name>
<proteinExistence type="predicted"/>
<dbReference type="AlphaFoldDB" id="A0AAV5VJK2"/>
<sequence>PLTGSPGSLSISAQQSLIRVTQFWIGRFIETDHFECLDCSVRHGEWTRSETRSWREENQFGCLMKSPRDCVSFIVVSDGYESFLSESSFESVPFITDSELINSLSPCIIHYEFGFLQLAFSPHKCEFVHESKRKSIEIIYSLLILFWFHQSLESSVKEWIIS</sequence>
<evidence type="ECO:0008006" key="3">
    <source>
        <dbReference type="Google" id="ProtNLM"/>
    </source>
</evidence>
<organism evidence="1 2">
    <name type="scientific">Pristionchus fissidentatus</name>
    <dbReference type="NCBI Taxonomy" id="1538716"/>
    <lineage>
        <taxon>Eukaryota</taxon>
        <taxon>Metazoa</taxon>
        <taxon>Ecdysozoa</taxon>
        <taxon>Nematoda</taxon>
        <taxon>Chromadorea</taxon>
        <taxon>Rhabditida</taxon>
        <taxon>Rhabditina</taxon>
        <taxon>Diplogasteromorpha</taxon>
        <taxon>Diplogasteroidea</taxon>
        <taxon>Neodiplogasteridae</taxon>
        <taxon>Pristionchus</taxon>
    </lineage>
</organism>
<accession>A0AAV5VJK2</accession>
<keyword evidence="2" id="KW-1185">Reference proteome</keyword>
<reference evidence="1" key="1">
    <citation type="submission" date="2023-10" db="EMBL/GenBank/DDBJ databases">
        <title>Genome assembly of Pristionchus species.</title>
        <authorList>
            <person name="Yoshida K."/>
            <person name="Sommer R.J."/>
        </authorList>
    </citation>
    <scope>NUCLEOTIDE SEQUENCE</scope>
    <source>
        <strain evidence="1">RS5133</strain>
    </source>
</reference>
<dbReference type="Proteomes" id="UP001432322">
    <property type="component" value="Unassembled WGS sequence"/>
</dbReference>
<gene>
    <name evidence="1" type="ORF">PFISCL1PPCAC_10868</name>
</gene>
<evidence type="ECO:0000313" key="2">
    <source>
        <dbReference type="Proteomes" id="UP001432322"/>
    </source>
</evidence>
<protein>
    <recommendedName>
        <fullName evidence="3">Maturase K</fullName>
    </recommendedName>
</protein>